<dbReference type="Pfam" id="PF13175">
    <property type="entry name" value="AAA_15"/>
    <property type="match status" value="1"/>
</dbReference>
<proteinExistence type="predicted"/>
<reference evidence="2 3" key="1">
    <citation type="submission" date="2021-08" db="EMBL/GenBank/DDBJ databases">
        <title>Draft genome sequence of Spirulina subsalsa with high tolerance to salinity and hype-accumulation of phycocyanin.</title>
        <authorList>
            <person name="Pei H."/>
            <person name="Jiang L."/>
        </authorList>
    </citation>
    <scope>NUCLEOTIDE SEQUENCE [LARGE SCALE GENOMIC DNA]</scope>
    <source>
        <strain evidence="2 3">FACHB-351</strain>
    </source>
</reference>
<name>A0ABT3LA67_9CYAN</name>
<accession>A0ABT3LA67</accession>
<dbReference type="Proteomes" id="UP001526426">
    <property type="component" value="Unassembled WGS sequence"/>
</dbReference>
<sequence>MNRLQELTLNGFKSIKEMDLQLQPLNILIGANGAGKSNLSLLL</sequence>
<dbReference type="SUPFAM" id="SSF52540">
    <property type="entry name" value="P-loop containing nucleoside triphosphate hydrolases"/>
    <property type="match status" value="1"/>
</dbReference>
<organism evidence="2 3">
    <name type="scientific">Spirulina subsalsa FACHB-351</name>
    <dbReference type="NCBI Taxonomy" id="234711"/>
    <lineage>
        <taxon>Bacteria</taxon>
        <taxon>Bacillati</taxon>
        <taxon>Cyanobacteriota</taxon>
        <taxon>Cyanophyceae</taxon>
        <taxon>Spirulinales</taxon>
        <taxon>Spirulinaceae</taxon>
        <taxon>Spirulina</taxon>
    </lineage>
</organism>
<keyword evidence="3" id="KW-1185">Reference proteome</keyword>
<feature type="domain" description="Endonuclease GajA/Old nuclease/RecF-like AAA" evidence="1">
    <location>
        <begin position="4"/>
        <end position="39"/>
    </location>
</feature>
<evidence type="ECO:0000313" key="3">
    <source>
        <dbReference type="Proteomes" id="UP001526426"/>
    </source>
</evidence>
<evidence type="ECO:0000259" key="1">
    <source>
        <dbReference type="Pfam" id="PF13175"/>
    </source>
</evidence>
<protein>
    <submittedName>
        <fullName evidence="2">AAA family ATPase</fullName>
    </submittedName>
</protein>
<dbReference type="InterPro" id="IPR041685">
    <property type="entry name" value="AAA_GajA/Old/RecF-like"/>
</dbReference>
<dbReference type="EMBL" id="JAIHOM010000133">
    <property type="protein sequence ID" value="MCW6038408.1"/>
    <property type="molecule type" value="Genomic_DNA"/>
</dbReference>
<gene>
    <name evidence="2" type="ORF">K4A83_19325</name>
</gene>
<evidence type="ECO:0000313" key="2">
    <source>
        <dbReference type="EMBL" id="MCW6038408.1"/>
    </source>
</evidence>
<dbReference type="InterPro" id="IPR027417">
    <property type="entry name" value="P-loop_NTPase"/>
</dbReference>
<dbReference type="Gene3D" id="3.40.50.300">
    <property type="entry name" value="P-loop containing nucleotide triphosphate hydrolases"/>
    <property type="match status" value="1"/>
</dbReference>
<comment type="caution">
    <text evidence="2">The sequence shown here is derived from an EMBL/GenBank/DDBJ whole genome shotgun (WGS) entry which is preliminary data.</text>
</comment>